<reference evidence="5" key="1">
    <citation type="journal article" date="2011" name="Genome Biol.">
        <title>Comparative genomics of the social amoebae Dictyostelium discoideum and Dictyostelium purpureum.</title>
        <authorList>
            <consortium name="US DOE Joint Genome Institute (JGI-PGF)"/>
            <person name="Sucgang R."/>
            <person name="Kuo A."/>
            <person name="Tian X."/>
            <person name="Salerno W."/>
            <person name="Parikh A."/>
            <person name="Feasley C.L."/>
            <person name="Dalin E."/>
            <person name="Tu H."/>
            <person name="Huang E."/>
            <person name="Barry K."/>
            <person name="Lindquist E."/>
            <person name="Shapiro H."/>
            <person name="Bruce D."/>
            <person name="Schmutz J."/>
            <person name="Salamov A."/>
            <person name="Fey P."/>
            <person name="Gaudet P."/>
            <person name="Anjard C."/>
            <person name="Babu M.M."/>
            <person name="Basu S."/>
            <person name="Bushmanova Y."/>
            <person name="van der Wel H."/>
            <person name="Katoh-Kurasawa M."/>
            <person name="Dinh C."/>
            <person name="Coutinho P.M."/>
            <person name="Saito T."/>
            <person name="Elias M."/>
            <person name="Schaap P."/>
            <person name="Kay R.R."/>
            <person name="Henrissat B."/>
            <person name="Eichinger L."/>
            <person name="Rivero F."/>
            <person name="Putnam N.H."/>
            <person name="West C.M."/>
            <person name="Loomis W.F."/>
            <person name="Chisholm R.L."/>
            <person name="Shaulsky G."/>
            <person name="Strassmann J.E."/>
            <person name="Queller D.C."/>
            <person name="Kuspa A."/>
            <person name="Grigoriev I.V."/>
        </authorList>
    </citation>
    <scope>NUCLEOTIDE SEQUENCE [LARGE SCALE GENOMIC DNA]</scope>
    <source>
        <strain evidence="5">QSDP1</strain>
    </source>
</reference>
<dbReference type="GO" id="GO:0005884">
    <property type="term" value="C:actin filament"/>
    <property type="evidence" value="ECO:0000318"/>
    <property type="project" value="GO_Central"/>
</dbReference>
<dbReference type="SMART" id="SM00033">
    <property type="entry name" value="CH"/>
    <property type="match status" value="3"/>
</dbReference>
<dbReference type="GO" id="GO:0051017">
    <property type="term" value="P:actin filament bundle assembly"/>
    <property type="evidence" value="ECO:0000318"/>
    <property type="project" value="GO_Central"/>
</dbReference>
<dbReference type="GO" id="GO:0051639">
    <property type="term" value="P:actin filament network formation"/>
    <property type="evidence" value="ECO:0000318"/>
    <property type="project" value="GO_Central"/>
</dbReference>
<keyword evidence="2" id="KW-0009">Actin-binding</keyword>
<feature type="domain" description="Calponin-homology (CH)" evidence="3">
    <location>
        <begin position="284"/>
        <end position="393"/>
    </location>
</feature>
<keyword evidence="5" id="KW-1185">Reference proteome</keyword>
<organism evidence="4 5">
    <name type="scientific">Dictyostelium purpureum</name>
    <name type="common">Slime mold</name>
    <dbReference type="NCBI Taxonomy" id="5786"/>
    <lineage>
        <taxon>Eukaryota</taxon>
        <taxon>Amoebozoa</taxon>
        <taxon>Evosea</taxon>
        <taxon>Eumycetozoa</taxon>
        <taxon>Dictyostelia</taxon>
        <taxon>Dictyosteliales</taxon>
        <taxon>Dictyosteliaceae</taxon>
        <taxon>Dictyostelium</taxon>
    </lineage>
</organism>
<feature type="domain" description="Calponin-homology (CH)" evidence="3">
    <location>
        <begin position="6"/>
        <end position="115"/>
    </location>
</feature>
<dbReference type="EMBL" id="GL870991">
    <property type="protein sequence ID" value="EGC37770.1"/>
    <property type="molecule type" value="Genomic_DNA"/>
</dbReference>
<dbReference type="PANTHER" id="PTHR19961">
    <property type="entry name" value="FIMBRIN/PLASTIN"/>
    <property type="match status" value="1"/>
</dbReference>
<dbReference type="InParanoid" id="F0ZE64"/>
<dbReference type="InterPro" id="IPR036872">
    <property type="entry name" value="CH_dom_sf"/>
</dbReference>
<name>F0ZE64_DICPU</name>
<evidence type="ECO:0000313" key="5">
    <source>
        <dbReference type="Proteomes" id="UP000001064"/>
    </source>
</evidence>
<accession>F0ZE64</accession>
<dbReference type="OrthoDB" id="431378at2759"/>
<dbReference type="STRING" id="5786.F0ZE64"/>
<dbReference type="FunFam" id="1.10.418.10:FF:000042">
    <property type="entry name" value="Fimbrin, putative"/>
    <property type="match status" value="1"/>
</dbReference>
<dbReference type="Proteomes" id="UP000001064">
    <property type="component" value="Unassembled WGS sequence"/>
</dbReference>
<dbReference type="SUPFAM" id="SSF47576">
    <property type="entry name" value="Calponin-homology domain, CH-domain"/>
    <property type="match status" value="1"/>
</dbReference>
<dbReference type="Pfam" id="PF00307">
    <property type="entry name" value="CH"/>
    <property type="match status" value="3"/>
</dbReference>
<keyword evidence="1" id="KW-0677">Repeat</keyword>
<proteinExistence type="predicted"/>
<dbReference type="FunFam" id="1.10.418.10:FF:000156">
    <property type="entry name" value="Fimbrin, putative"/>
    <property type="match status" value="1"/>
</dbReference>
<gene>
    <name evidence="4" type="ORF">DICPUDRAFT_149579</name>
</gene>
<dbReference type="GeneID" id="10499201"/>
<dbReference type="AlphaFoldDB" id="F0ZE64"/>
<evidence type="ECO:0000256" key="2">
    <source>
        <dbReference type="ARBA" id="ARBA00023203"/>
    </source>
</evidence>
<dbReference type="GO" id="GO:0005737">
    <property type="term" value="C:cytoplasm"/>
    <property type="evidence" value="ECO:0000318"/>
    <property type="project" value="GO_Central"/>
</dbReference>
<dbReference type="Gene3D" id="1.10.418.10">
    <property type="entry name" value="Calponin-like domain"/>
    <property type="match status" value="4"/>
</dbReference>
<dbReference type="InterPro" id="IPR001715">
    <property type="entry name" value="CH_dom"/>
</dbReference>
<evidence type="ECO:0000256" key="1">
    <source>
        <dbReference type="ARBA" id="ARBA00022737"/>
    </source>
</evidence>
<dbReference type="eggNOG" id="KOG0046">
    <property type="taxonomic scope" value="Eukaryota"/>
</dbReference>
<dbReference type="InterPro" id="IPR039959">
    <property type="entry name" value="Fimbrin/Plastin"/>
</dbReference>
<dbReference type="GO" id="GO:0032432">
    <property type="term" value="C:actin filament bundle"/>
    <property type="evidence" value="ECO:0000318"/>
    <property type="project" value="GO_Central"/>
</dbReference>
<dbReference type="OMA" id="WNSYIPI"/>
<evidence type="ECO:0000259" key="3">
    <source>
        <dbReference type="PROSITE" id="PS50021"/>
    </source>
</evidence>
<protein>
    <recommendedName>
        <fullName evidence="3">Calponin-homology (CH) domain-containing protein</fullName>
    </recommendedName>
</protein>
<dbReference type="PANTHER" id="PTHR19961:SF18">
    <property type="entry name" value="FI19014P1"/>
    <property type="match status" value="1"/>
</dbReference>
<feature type="domain" description="Calponin-homology (CH)" evidence="3">
    <location>
        <begin position="143"/>
        <end position="248"/>
    </location>
</feature>
<dbReference type="KEGG" id="dpp:DICPUDRAFT_149579"/>
<dbReference type="VEuPathDB" id="AmoebaDB:DICPUDRAFT_149579"/>
<dbReference type="RefSeq" id="XP_003285709.1">
    <property type="nucleotide sequence ID" value="XM_003285661.1"/>
</dbReference>
<evidence type="ECO:0000313" key="4">
    <source>
        <dbReference type="EMBL" id="EGC37770.1"/>
    </source>
</evidence>
<dbReference type="PROSITE" id="PS50021">
    <property type="entry name" value="CH"/>
    <property type="match status" value="3"/>
</dbReference>
<sequence>MKKITNNEKNGILDWINQSLKKDNDVKNLLPINENDNNSFKNAFKNGILLCKIANISIRSTIFENEEKVRENFILFLNAAKSLGCNINGVTIQELLECDEQSVLLLVWEVIVVGLIKKIYSVEPSRFVSLLKDKETIKTYYELPPREILIRWVNFQLNRAWMERRIKNFNNDIKDSEVYTVLVRRITTKDAGVNIDALNEEDLEKRASMVLENADKIGCKRFLKPTDIVNGNSRLNFAFIANIFNTNLALPEIDLNNINKTIDENIITSTNVFNYSMIHSSNTNSMDSLFRNWINSLGICERYVYDLYLCTHDGVVLITLFNKIFPSLVDHERVVYPPFKSSRSREKLENCHYVVELSKRCGYNVSGINGVEIYNKGRRGTLRILNCLMKSYYSFQIDPNLKKDLNEMQIIQTINIILEKENKRQICGARFLISPDYNDFLAILDFINLIKPKTVNYSLVHYVKISSNDYKITDLVVSYCFKIGCNFYGNPLDFDNYREFDSTYLLFSLLTLYKIKQ</sequence>
<dbReference type="GO" id="GO:0051015">
    <property type="term" value="F:actin filament binding"/>
    <property type="evidence" value="ECO:0000318"/>
    <property type="project" value="GO_Central"/>
</dbReference>